<feature type="transmembrane region" description="Helical" evidence="7">
    <location>
        <begin position="168"/>
        <end position="190"/>
    </location>
</feature>
<keyword evidence="2" id="KW-1003">Cell membrane</keyword>
<evidence type="ECO:0000256" key="5">
    <source>
        <dbReference type="ARBA" id="ARBA00023136"/>
    </source>
</evidence>
<dbReference type="EMBL" id="BRVP01000018">
    <property type="protein sequence ID" value="GLB53507.1"/>
    <property type="molecule type" value="Genomic_DNA"/>
</dbReference>
<sequence length="254" mass="27839">MNKNEPLVTGTLLLEIGALLMSSGANTNRIRLTIKRVADSYGYKADYLITHRAIMLTLHNKAEEQVFNQLKQTYNFVPNFRIVSGISRLSWQIVQEQLSLAEAGEEVERLKVLPHYPRLLILGVVALACSSFCRLSGGGVIEMSVVFLAAFVGLFVKQEMGKKQVNAYFGVFFAALTTTLITGGLANLFTYKNDNMAYITAILYLIPGIPFINCTSDILDGNSLNGVIRGINGFAISFAIAAGLILGLFIYNLV</sequence>
<dbReference type="RefSeq" id="WP_281755509.1">
    <property type="nucleotide sequence ID" value="NZ_BRVP01000018.1"/>
</dbReference>
<dbReference type="InterPro" id="IPR050539">
    <property type="entry name" value="ThrE_Dicarb/AminoAcid_Exp"/>
</dbReference>
<dbReference type="PANTHER" id="PTHR34390">
    <property type="entry name" value="UPF0442 PROTEIN YJJB-RELATED"/>
    <property type="match status" value="1"/>
</dbReference>
<comment type="similarity">
    <text evidence="6">Belongs to the ThrE exporter (TC 2.A.79) family.</text>
</comment>
<feature type="transmembrane region" description="Helical" evidence="7">
    <location>
        <begin position="196"/>
        <end position="219"/>
    </location>
</feature>
<keyword evidence="4 7" id="KW-1133">Transmembrane helix</keyword>
<name>A0A9W6B7X1_9FLAO</name>
<keyword evidence="3 7" id="KW-0812">Transmembrane</keyword>
<evidence type="ECO:0000256" key="4">
    <source>
        <dbReference type="ARBA" id="ARBA00022989"/>
    </source>
</evidence>
<evidence type="ECO:0000313" key="10">
    <source>
        <dbReference type="Proteomes" id="UP001143545"/>
    </source>
</evidence>
<evidence type="ECO:0000256" key="7">
    <source>
        <dbReference type="SAM" id="Phobius"/>
    </source>
</evidence>
<evidence type="ECO:0000256" key="1">
    <source>
        <dbReference type="ARBA" id="ARBA00004651"/>
    </source>
</evidence>
<dbReference type="GO" id="GO:0022857">
    <property type="term" value="F:transmembrane transporter activity"/>
    <property type="evidence" value="ECO:0007669"/>
    <property type="project" value="InterPro"/>
</dbReference>
<reference evidence="9" key="1">
    <citation type="submission" date="2022-07" db="EMBL/GenBank/DDBJ databases">
        <title>Taxonomy of Novel Oxalotrophic and Methylotrophic Bacteria.</title>
        <authorList>
            <person name="Sahin N."/>
            <person name="Tani A."/>
        </authorList>
    </citation>
    <scope>NUCLEOTIDE SEQUENCE</scope>
    <source>
        <strain evidence="9">AM327</strain>
    </source>
</reference>
<evidence type="ECO:0000313" key="9">
    <source>
        <dbReference type="EMBL" id="GLB53507.1"/>
    </source>
</evidence>
<evidence type="ECO:0000256" key="3">
    <source>
        <dbReference type="ARBA" id="ARBA00022692"/>
    </source>
</evidence>
<comment type="subcellular location">
    <subcellularLocation>
        <location evidence="1">Cell membrane</location>
        <topology evidence="1">Multi-pass membrane protein</topology>
    </subcellularLocation>
</comment>
<dbReference type="GO" id="GO:0015744">
    <property type="term" value="P:succinate transport"/>
    <property type="evidence" value="ECO:0007669"/>
    <property type="project" value="TreeGrafter"/>
</dbReference>
<accession>A0A9W6B7X1</accession>
<dbReference type="AlphaFoldDB" id="A0A9W6B7X1"/>
<dbReference type="GO" id="GO:0005886">
    <property type="term" value="C:plasma membrane"/>
    <property type="evidence" value="ECO:0007669"/>
    <property type="project" value="UniProtKB-SubCell"/>
</dbReference>
<keyword evidence="10" id="KW-1185">Reference proteome</keyword>
<evidence type="ECO:0000256" key="2">
    <source>
        <dbReference type="ARBA" id="ARBA00022475"/>
    </source>
</evidence>
<dbReference type="Proteomes" id="UP001143545">
    <property type="component" value="Unassembled WGS sequence"/>
</dbReference>
<feature type="transmembrane region" description="Helical" evidence="7">
    <location>
        <begin position="231"/>
        <end position="251"/>
    </location>
</feature>
<dbReference type="InterPro" id="IPR010619">
    <property type="entry name" value="ThrE-like_N"/>
</dbReference>
<feature type="domain" description="Threonine/serine exporter-like N-terminal" evidence="8">
    <location>
        <begin position="12"/>
        <end position="250"/>
    </location>
</feature>
<dbReference type="PANTHER" id="PTHR34390:SF2">
    <property type="entry name" value="SUCCINATE TRANSPORTER SUBUNIT YJJP-RELATED"/>
    <property type="match status" value="1"/>
</dbReference>
<keyword evidence="5 7" id="KW-0472">Membrane</keyword>
<feature type="transmembrane region" description="Helical" evidence="7">
    <location>
        <begin position="139"/>
        <end position="156"/>
    </location>
</feature>
<evidence type="ECO:0000259" key="8">
    <source>
        <dbReference type="Pfam" id="PF06738"/>
    </source>
</evidence>
<proteinExistence type="inferred from homology"/>
<protein>
    <submittedName>
        <fullName evidence="9">Membrane protein</fullName>
    </submittedName>
</protein>
<evidence type="ECO:0000256" key="6">
    <source>
        <dbReference type="ARBA" id="ARBA00034125"/>
    </source>
</evidence>
<comment type="caution">
    <text evidence="9">The sequence shown here is derived from an EMBL/GenBank/DDBJ whole genome shotgun (WGS) entry which is preliminary data.</text>
</comment>
<gene>
    <name evidence="9" type="ORF">NBRC110019_25480</name>
</gene>
<dbReference type="Pfam" id="PF06738">
    <property type="entry name" value="ThrE"/>
    <property type="match status" value="1"/>
</dbReference>
<organism evidence="9 10">
    <name type="scientific">Neptunitalea chrysea</name>
    <dbReference type="NCBI Taxonomy" id="1647581"/>
    <lineage>
        <taxon>Bacteria</taxon>
        <taxon>Pseudomonadati</taxon>
        <taxon>Bacteroidota</taxon>
        <taxon>Flavobacteriia</taxon>
        <taxon>Flavobacteriales</taxon>
        <taxon>Flavobacteriaceae</taxon>
        <taxon>Neptunitalea</taxon>
    </lineage>
</organism>